<organism evidence="1 2">
    <name type="scientific">Amborella trichopoda</name>
    <dbReference type="NCBI Taxonomy" id="13333"/>
    <lineage>
        <taxon>Eukaryota</taxon>
        <taxon>Viridiplantae</taxon>
        <taxon>Streptophyta</taxon>
        <taxon>Embryophyta</taxon>
        <taxon>Tracheophyta</taxon>
        <taxon>Spermatophyta</taxon>
        <taxon>Magnoliopsida</taxon>
        <taxon>Amborellales</taxon>
        <taxon>Amborellaceae</taxon>
        <taxon>Amborella</taxon>
    </lineage>
</organism>
<dbReference type="HOGENOM" id="CLU_698977_0_0_1"/>
<evidence type="ECO:0000313" key="1">
    <source>
        <dbReference type="EMBL" id="ERN01621.1"/>
    </source>
</evidence>
<dbReference type="EMBL" id="KI394757">
    <property type="protein sequence ID" value="ERN01621.1"/>
    <property type="molecule type" value="Genomic_DNA"/>
</dbReference>
<gene>
    <name evidence="1" type="ORF">AMTR_s00090p00062860</name>
</gene>
<proteinExistence type="predicted"/>
<protein>
    <submittedName>
        <fullName evidence="1">Uncharacterized protein</fullName>
    </submittedName>
</protein>
<accession>W1P222</accession>
<dbReference type="Proteomes" id="UP000017836">
    <property type="component" value="Unassembled WGS sequence"/>
</dbReference>
<dbReference type="Gramene" id="ERN01621">
    <property type="protein sequence ID" value="ERN01621"/>
    <property type="gene ID" value="AMTR_s00090p00062860"/>
</dbReference>
<reference evidence="2" key="1">
    <citation type="journal article" date="2013" name="Science">
        <title>The Amborella genome and the evolution of flowering plants.</title>
        <authorList>
            <consortium name="Amborella Genome Project"/>
        </authorList>
    </citation>
    <scope>NUCLEOTIDE SEQUENCE [LARGE SCALE GENOMIC DNA]</scope>
</reference>
<sequence>MKRVSKATTPTPSIRRTTMGFQKKMRIIIEVDTPSPTSPALANLEVEAPGEEYFISEEHLEATSASDHEEGMIDALRGIPISPRRDEGLSSSTPPPTSIPITVEEVDHKEDKIRKAKGNTRMVSDKLALEVLNVPLAGCLSGSFLTQAKVIASTIAALQSLPWGSLSRSPPPSSIEDQTKPINMNKSPLLVADLDGEVVPPTTVHTESPKTDATNDALATLANTTRDLVRYMMKDPPIVSEFQRQMGMNTVKEMLHLLANNSIAGLLDIKAEIFPLLEFAGPMGLDIKKLSQLVAKFGAHHSWLNVGKCTVLDEMPAYSASLATKKMQHRYLFTYTYFLDEKIELESYDLDQVFIQWGRWSILPKKLNKNYSRQELKWKLLKNWWRKRVRRLKNF</sequence>
<name>W1P222_AMBTC</name>
<keyword evidence="2" id="KW-1185">Reference proteome</keyword>
<evidence type="ECO:0000313" key="2">
    <source>
        <dbReference type="Proteomes" id="UP000017836"/>
    </source>
</evidence>
<dbReference type="AlphaFoldDB" id="W1P222"/>